<feature type="active site" evidence="9">
    <location>
        <position position="115"/>
    </location>
</feature>
<dbReference type="PANTHER" id="PTHR33695">
    <property type="entry name" value="LIPOPROTEIN SIGNAL PEPTIDASE"/>
    <property type="match status" value="1"/>
</dbReference>
<evidence type="ECO:0000256" key="10">
    <source>
        <dbReference type="RuleBase" id="RU000594"/>
    </source>
</evidence>
<dbReference type="GO" id="GO:0006508">
    <property type="term" value="P:proteolysis"/>
    <property type="evidence" value="ECO:0007669"/>
    <property type="project" value="UniProtKB-KW"/>
</dbReference>
<feature type="active site" evidence="9">
    <location>
        <position position="131"/>
    </location>
</feature>
<keyword evidence="7 9" id="KW-1133">Transmembrane helix</keyword>
<dbReference type="InterPro" id="IPR001872">
    <property type="entry name" value="Peptidase_A8"/>
</dbReference>
<dbReference type="PRINTS" id="PR00781">
    <property type="entry name" value="LIPOSIGPTASE"/>
</dbReference>
<comment type="subcellular location">
    <subcellularLocation>
        <location evidence="9">Cell membrane</location>
        <topology evidence="9">Multi-pass membrane protein</topology>
    </subcellularLocation>
</comment>
<evidence type="ECO:0000313" key="12">
    <source>
        <dbReference type="EMBL" id="HIU68913.1"/>
    </source>
</evidence>
<evidence type="ECO:0000256" key="1">
    <source>
        <dbReference type="ARBA" id="ARBA00006139"/>
    </source>
</evidence>
<dbReference type="PANTHER" id="PTHR33695:SF1">
    <property type="entry name" value="LIPOPROTEIN SIGNAL PEPTIDASE"/>
    <property type="match status" value="1"/>
</dbReference>
<evidence type="ECO:0000256" key="5">
    <source>
        <dbReference type="ARBA" id="ARBA00022750"/>
    </source>
</evidence>
<comment type="caution">
    <text evidence="9">Lacks conserved residue(s) required for the propagation of feature annotation.</text>
</comment>
<dbReference type="Pfam" id="PF01252">
    <property type="entry name" value="Peptidase_A8"/>
    <property type="match status" value="1"/>
</dbReference>
<evidence type="ECO:0000256" key="4">
    <source>
        <dbReference type="ARBA" id="ARBA00022692"/>
    </source>
</evidence>
<comment type="catalytic activity">
    <reaction evidence="9 10">
        <text>Release of signal peptides from bacterial membrane prolipoproteins. Hydrolyzes -Xaa-Yaa-Zaa-|-(S,diacylglyceryl)Cys-, in which Xaa is hydrophobic (preferably Leu), and Yaa (Ala or Ser) and Zaa (Gly or Ala) have small, neutral side chains.</text>
        <dbReference type="EC" id="3.4.23.36"/>
    </reaction>
</comment>
<feature type="transmembrane region" description="Helical" evidence="9">
    <location>
        <begin position="62"/>
        <end position="81"/>
    </location>
</feature>
<comment type="pathway">
    <text evidence="9">Protein modification; lipoprotein biosynthesis (signal peptide cleavage).</text>
</comment>
<comment type="function">
    <text evidence="9 10">This protein specifically catalyzes the removal of signal peptides from prolipoproteins.</text>
</comment>
<evidence type="ECO:0000313" key="13">
    <source>
        <dbReference type="Proteomes" id="UP000824125"/>
    </source>
</evidence>
<dbReference type="Proteomes" id="UP000824125">
    <property type="component" value="Unassembled WGS sequence"/>
</dbReference>
<evidence type="ECO:0000256" key="11">
    <source>
        <dbReference type="RuleBase" id="RU004181"/>
    </source>
</evidence>
<evidence type="ECO:0000256" key="9">
    <source>
        <dbReference type="HAMAP-Rule" id="MF_00161"/>
    </source>
</evidence>
<dbReference type="HAMAP" id="MF_00161">
    <property type="entry name" value="LspA"/>
    <property type="match status" value="1"/>
</dbReference>
<name>A0A9D1SNI2_9FIRM</name>
<keyword evidence="5 9" id="KW-0064">Aspartyl protease</keyword>
<keyword evidence="6 9" id="KW-0378">Hydrolase</keyword>
<reference evidence="12" key="1">
    <citation type="submission" date="2020-10" db="EMBL/GenBank/DDBJ databases">
        <authorList>
            <person name="Gilroy R."/>
        </authorList>
    </citation>
    <scope>NUCLEOTIDE SEQUENCE</scope>
    <source>
        <strain evidence="12">CHK176-6737</strain>
    </source>
</reference>
<dbReference type="EC" id="3.4.23.36" evidence="9"/>
<evidence type="ECO:0000256" key="2">
    <source>
        <dbReference type="ARBA" id="ARBA00022475"/>
    </source>
</evidence>
<accession>A0A9D1SNI2</accession>
<sequence>MNKKVGAVIALVLLVGADQLTKQLAAAYLYPDKIATAIPGFIQFHYAENTGMAFSLLENARWLFVAVTGVACAAILIYLFFFKCRSYWLFWSLVVVAAGGIGNLIDRVLFGYVIDFIEPVFVDFAIFNFADCLINVGAASLIVYLIADLVRESRRSKKEKGAPDA</sequence>
<evidence type="ECO:0000256" key="6">
    <source>
        <dbReference type="ARBA" id="ARBA00022801"/>
    </source>
</evidence>
<dbReference type="EMBL" id="DVNM01000015">
    <property type="protein sequence ID" value="HIU68913.1"/>
    <property type="molecule type" value="Genomic_DNA"/>
</dbReference>
<dbReference type="AlphaFoldDB" id="A0A9D1SNI2"/>
<evidence type="ECO:0000256" key="7">
    <source>
        <dbReference type="ARBA" id="ARBA00022989"/>
    </source>
</evidence>
<proteinExistence type="inferred from homology"/>
<keyword evidence="8 9" id="KW-0472">Membrane</keyword>
<dbReference type="NCBIfam" id="TIGR00077">
    <property type="entry name" value="lspA"/>
    <property type="match status" value="1"/>
</dbReference>
<reference evidence="12" key="2">
    <citation type="journal article" date="2021" name="PeerJ">
        <title>Extensive microbial diversity within the chicken gut microbiome revealed by metagenomics and culture.</title>
        <authorList>
            <person name="Gilroy R."/>
            <person name="Ravi A."/>
            <person name="Getino M."/>
            <person name="Pursley I."/>
            <person name="Horton D.L."/>
            <person name="Alikhan N.F."/>
            <person name="Baker D."/>
            <person name="Gharbi K."/>
            <person name="Hall N."/>
            <person name="Watson M."/>
            <person name="Adriaenssens E.M."/>
            <person name="Foster-Nyarko E."/>
            <person name="Jarju S."/>
            <person name="Secka A."/>
            <person name="Antonio M."/>
            <person name="Oren A."/>
            <person name="Chaudhuri R.R."/>
            <person name="La Ragione R."/>
            <person name="Hildebrand F."/>
            <person name="Pallen M.J."/>
        </authorList>
    </citation>
    <scope>NUCLEOTIDE SEQUENCE</scope>
    <source>
        <strain evidence="12">CHK176-6737</strain>
    </source>
</reference>
<feature type="transmembrane region" description="Helical" evidence="9">
    <location>
        <begin position="88"/>
        <end position="105"/>
    </location>
</feature>
<comment type="similarity">
    <text evidence="1 9 11">Belongs to the peptidase A8 family.</text>
</comment>
<keyword evidence="4 9" id="KW-0812">Transmembrane</keyword>
<dbReference type="PROSITE" id="PS00855">
    <property type="entry name" value="SPASE_II"/>
    <property type="match status" value="1"/>
</dbReference>
<protein>
    <recommendedName>
        <fullName evidence="9">Lipoprotein signal peptidase</fullName>
        <ecNumber evidence="9">3.4.23.36</ecNumber>
    </recommendedName>
    <alternativeName>
        <fullName evidence="9">Prolipoprotein signal peptidase</fullName>
    </alternativeName>
    <alternativeName>
        <fullName evidence="9">Signal peptidase II</fullName>
        <shortName evidence="9">SPase II</shortName>
    </alternativeName>
</protein>
<feature type="transmembrane region" description="Helical" evidence="9">
    <location>
        <begin position="125"/>
        <end position="147"/>
    </location>
</feature>
<keyword evidence="3 9" id="KW-0645">Protease</keyword>
<dbReference type="GO" id="GO:0005886">
    <property type="term" value="C:plasma membrane"/>
    <property type="evidence" value="ECO:0007669"/>
    <property type="project" value="UniProtKB-SubCell"/>
</dbReference>
<dbReference type="GO" id="GO:0004190">
    <property type="term" value="F:aspartic-type endopeptidase activity"/>
    <property type="evidence" value="ECO:0007669"/>
    <property type="project" value="UniProtKB-UniRule"/>
</dbReference>
<evidence type="ECO:0000256" key="3">
    <source>
        <dbReference type="ARBA" id="ARBA00022670"/>
    </source>
</evidence>
<comment type="caution">
    <text evidence="12">The sequence shown here is derived from an EMBL/GenBank/DDBJ whole genome shotgun (WGS) entry which is preliminary data.</text>
</comment>
<gene>
    <name evidence="9 12" type="primary">lspA</name>
    <name evidence="12" type="ORF">IAD23_03010</name>
</gene>
<evidence type="ECO:0000256" key="8">
    <source>
        <dbReference type="ARBA" id="ARBA00023136"/>
    </source>
</evidence>
<organism evidence="12 13">
    <name type="scientific">Candidatus Scybalenecus merdavium</name>
    <dbReference type="NCBI Taxonomy" id="2840939"/>
    <lineage>
        <taxon>Bacteria</taxon>
        <taxon>Bacillati</taxon>
        <taxon>Bacillota</taxon>
        <taxon>Clostridia</taxon>
        <taxon>Eubacteriales</taxon>
        <taxon>Oscillospiraceae</taxon>
        <taxon>Oscillospiraceae incertae sedis</taxon>
        <taxon>Candidatus Scybalenecus</taxon>
    </lineage>
</organism>
<keyword evidence="2 9" id="KW-1003">Cell membrane</keyword>